<keyword evidence="3 6" id="KW-0418">Kinase</keyword>
<sequence>MICYYNHLLAPLVGVHFPIAKPSVLRAENPMASDLSSDNSVFRGVSSSPPIRRRDLVFVVNPRGFSSFSHFFVCFLRKCLASRIYYACLNEGFGAGANGRTGKEWKKLLPYLQSRLGSDCNICESLTSGPSHAIDITREAIREGADAVIAVGGDGTLHEVVNGFFWDGKPVANQKTKAVHSTALGLIPLGTGSDFARTLGWKNDPCEAIERIAKGVRSQIDVGVISREGEGSHYFINVADIHLSAKAGYYASRYKKFGNLCYVIGALQAFMGHRNQDLRIKENEGEWQTCSQVTALCVGNAKYFGGGMKITPNADPRSGSFEVVILQDFKWYDFLLKLHKLYNGTHLSVKNVTSRNVYTIEVDDISGSGSIFIQSDGEHLGFLPRKLSILPAAIEMIC</sequence>
<evidence type="ECO:0000313" key="7">
    <source>
        <dbReference type="Proteomes" id="UP000436088"/>
    </source>
</evidence>
<dbReference type="NCBIfam" id="TIGR00147">
    <property type="entry name" value="YegS/Rv2252/BmrU family lipid kinase"/>
    <property type="match status" value="1"/>
</dbReference>
<keyword evidence="2" id="KW-0547">Nucleotide-binding</keyword>
<dbReference type="AlphaFoldDB" id="A0A6A2YZX3"/>
<comment type="caution">
    <text evidence="6">The sequence shown here is derived from an EMBL/GenBank/DDBJ whole genome shotgun (WGS) entry which is preliminary data.</text>
</comment>
<organism evidence="6 7">
    <name type="scientific">Hibiscus syriacus</name>
    <name type="common">Rose of Sharon</name>
    <dbReference type="NCBI Taxonomy" id="106335"/>
    <lineage>
        <taxon>Eukaryota</taxon>
        <taxon>Viridiplantae</taxon>
        <taxon>Streptophyta</taxon>
        <taxon>Embryophyta</taxon>
        <taxon>Tracheophyta</taxon>
        <taxon>Spermatophyta</taxon>
        <taxon>Magnoliopsida</taxon>
        <taxon>eudicotyledons</taxon>
        <taxon>Gunneridae</taxon>
        <taxon>Pentapetalae</taxon>
        <taxon>rosids</taxon>
        <taxon>malvids</taxon>
        <taxon>Malvales</taxon>
        <taxon>Malvaceae</taxon>
        <taxon>Malvoideae</taxon>
        <taxon>Hibiscus</taxon>
    </lineage>
</organism>
<dbReference type="PROSITE" id="PS50146">
    <property type="entry name" value="DAGK"/>
    <property type="match status" value="1"/>
</dbReference>
<evidence type="ECO:0000256" key="4">
    <source>
        <dbReference type="ARBA" id="ARBA00022840"/>
    </source>
</evidence>
<evidence type="ECO:0000313" key="6">
    <source>
        <dbReference type="EMBL" id="KAE8685118.1"/>
    </source>
</evidence>
<dbReference type="GO" id="GO:0008654">
    <property type="term" value="P:phospholipid biosynthetic process"/>
    <property type="evidence" value="ECO:0007669"/>
    <property type="project" value="InterPro"/>
</dbReference>
<dbReference type="InterPro" id="IPR016064">
    <property type="entry name" value="NAD/diacylglycerol_kinase_sf"/>
</dbReference>
<reference evidence="6" key="1">
    <citation type="submission" date="2019-09" db="EMBL/GenBank/DDBJ databases">
        <title>Draft genome information of white flower Hibiscus syriacus.</title>
        <authorList>
            <person name="Kim Y.-M."/>
        </authorList>
    </citation>
    <scope>NUCLEOTIDE SEQUENCE [LARGE SCALE GENOMIC DNA]</scope>
    <source>
        <strain evidence="6">YM2019G1</strain>
    </source>
</reference>
<dbReference type="SUPFAM" id="SSF111331">
    <property type="entry name" value="NAD kinase/diacylglycerol kinase-like"/>
    <property type="match status" value="1"/>
</dbReference>
<name>A0A6A2YZX3_HIBSY</name>
<dbReference type="PANTHER" id="PTHR12358:SF54">
    <property type="entry name" value="SPHINGOSINE KINASE RELATED PROTEIN"/>
    <property type="match status" value="1"/>
</dbReference>
<dbReference type="Pfam" id="PF19279">
    <property type="entry name" value="YegS_C"/>
    <property type="match status" value="1"/>
</dbReference>
<accession>A0A6A2YZX3</accession>
<dbReference type="Proteomes" id="UP000436088">
    <property type="component" value="Unassembled WGS sequence"/>
</dbReference>
<feature type="domain" description="DAGKc" evidence="5">
    <location>
        <begin position="98"/>
        <end position="229"/>
    </location>
</feature>
<dbReference type="InterPro" id="IPR017438">
    <property type="entry name" value="ATP-NAD_kinase_N"/>
</dbReference>
<dbReference type="InterPro" id="IPR005218">
    <property type="entry name" value="Diacylglycerol/lipid_kinase"/>
</dbReference>
<evidence type="ECO:0000256" key="1">
    <source>
        <dbReference type="ARBA" id="ARBA00022679"/>
    </source>
</evidence>
<dbReference type="EMBL" id="VEPZ02001234">
    <property type="protein sequence ID" value="KAE8685118.1"/>
    <property type="molecule type" value="Genomic_DNA"/>
</dbReference>
<dbReference type="GO" id="GO:0005524">
    <property type="term" value="F:ATP binding"/>
    <property type="evidence" value="ECO:0007669"/>
    <property type="project" value="UniProtKB-KW"/>
</dbReference>
<dbReference type="GO" id="GO:0016301">
    <property type="term" value="F:kinase activity"/>
    <property type="evidence" value="ECO:0007669"/>
    <property type="project" value="UniProtKB-KW"/>
</dbReference>
<proteinExistence type="predicted"/>
<dbReference type="InterPro" id="IPR050187">
    <property type="entry name" value="Lipid_Phosphate_FormReg"/>
</dbReference>
<dbReference type="SMART" id="SM00046">
    <property type="entry name" value="DAGKc"/>
    <property type="match status" value="1"/>
</dbReference>
<dbReference type="GO" id="GO:0016020">
    <property type="term" value="C:membrane"/>
    <property type="evidence" value="ECO:0007669"/>
    <property type="project" value="GOC"/>
</dbReference>
<evidence type="ECO:0000259" key="5">
    <source>
        <dbReference type="PROSITE" id="PS50146"/>
    </source>
</evidence>
<evidence type="ECO:0000256" key="2">
    <source>
        <dbReference type="ARBA" id="ARBA00022741"/>
    </source>
</evidence>
<keyword evidence="4" id="KW-0067">ATP-binding</keyword>
<dbReference type="GO" id="GO:0006665">
    <property type="term" value="P:sphingolipid metabolic process"/>
    <property type="evidence" value="ECO:0007669"/>
    <property type="project" value="UniProtKB-ARBA"/>
</dbReference>
<dbReference type="PANTHER" id="PTHR12358">
    <property type="entry name" value="SPHINGOSINE KINASE"/>
    <property type="match status" value="1"/>
</dbReference>
<dbReference type="Pfam" id="PF00781">
    <property type="entry name" value="DAGK_cat"/>
    <property type="match status" value="1"/>
</dbReference>
<dbReference type="Gene3D" id="3.40.50.10330">
    <property type="entry name" value="Probable inorganic polyphosphate/atp-NAD kinase, domain 1"/>
    <property type="match status" value="1"/>
</dbReference>
<dbReference type="Gene3D" id="2.60.200.40">
    <property type="match status" value="1"/>
</dbReference>
<evidence type="ECO:0000256" key="3">
    <source>
        <dbReference type="ARBA" id="ARBA00022777"/>
    </source>
</evidence>
<keyword evidence="1" id="KW-0808">Transferase</keyword>
<dbReference type="InterPro" id="IPR001206">
    <property type="entry name" value="Diacylglycerol_kinase_cat_dom"/>
</dbReference>
<dbReference type="InterPro" id="IPR045540">
    <property type="entry name" value="YegS/DAGK_C"/>
</dbReference>
<gene>
    <name evidence="6" type="ORF">F3Y22_tig00111100pilonHSYRG00054</name>
</gene>
<protein>
    <submittedName>
        <fullName evidence="6">Sphingoid long-chain bases kinase 2</fullName>
    </submittedName>
</protein>
<keyword evidence="7" id="KW-1185">Reference proteome</keyword>